<feature type="compositionally biased region" description="Basic and acidic residues" evidence="1">
    <location>
        <begin position="168"/>
        <end position="180"/>
    </location>
</feature>
<keyword evidence="2" id="KW-1133">Transmembrane helix</keyword>
<dbReference type="EMBL" id="GL349493">
    <property type="protein sequence ID" value="KNC54975.1"/>
    <property type="molecule type" value="Genomic_DNA"/>
</dbReference>
<dbReference type="SUPFAM" id="SSF54197">
    <property type="entry name" value="HIT-like"/>
    <property type="match status" value="1"/>
</dbReference>
<proteinExistence type="predicted"/>
<feature type="transmembrane region" description="Helical" evidence="2">
    <location>
        <begin position="408"/>
        <end position="429"/>
    </location>
</feature>
<evidence type="ECO:0000313" key="4">
    <source>
        <dbReference type="Proteomes" id="UP000054408"/>
    </source>
</evidence>
<accession>A0A0L0DRQ4</accession>
<dbReference type="Pfam" id="PF11969">
    <property type="entry name" value="DcpS_C"/>
    <property type="match status" value="1"/>
</dbReference>
<evidence type="ECO:0000313" key="3">
    <source>
        <dbReference type="EMBL" id="KNC54975.1"/>
    </source>
</evidence>
<dbReference type="OrthoDB" id="1915375at2759"/>
<feature type="region of interest" description="Disordered" evidence="1">
    <location>
        <begin position="125"/>
        <end position="180"/>
    </location>
</feature>
<feature type="transmembrane region" description="Helical" evidence="2">
    <location>
        <begin position="204"/>
        <end position="227"/>
    </location>
</feature>
<feature type="compositionally biased region" description="Low complexity" evidence="1">
    <location>
        <begin position="153"/>
        <end position="167"/>
    </location>
</feature>
<dbReference type="AlphaFoldDB" id="A0A0L0DRQ4"/>
<organism evidence="3 4">
    <name type="scientific">Thecamonas trahens ATCC 50062</name>
    <dbReference type="NCBI Taxonomy" id="461836"/>
    <lineage>
        <taxon>Eukaryota</taxon>
        <taxon>Apusozoa</taxon>
        <taxon>Apusomonadida</taxon>
        <taxon>Apusomonadidae</taxon>
        <taxon>Thecamonas</taxon>
    </lineage>
</organism>
<dbReference type="InterPro" id="IPR036265">
    <property type="entry name" value="HIT-like_sf"/>
</dbReference>
<keyword evidence="2" id="KW-0472">Membrane</keyword>
<dbReference type="Gene3D" id="3.30.428.10">
    <property type="entry name" value="HIT-like"/>
    <property type="match status" value="1"/>
</dbReference>
<feature type="transmembrane region" description="Helical" evidence="2">
    <location>
        <begin position="233"/>
        <end position="253"/>
    </location>
</feature>
<sequence>MPDARPRATKHNLVIPTSHIGLDDLVAKPDAVTVLYHLARLALDSLGRSKIKPEDGLVAPDLRIGFHPPPFCSHPHLHLHAIELPFTSHANSLRFAANSLHFGYVSLAQVIDLVAARDASAYTAASRPPAAKVAEGNESGSGEMLENKRSTEHSSAASHSSSELVSSTEKDVVEEKGSMGSRVVEDNERLARWRRKSRAGRRGIKIAGVGAVVIALTTLIVPLVMGYARNGSMMGLAFPGPATVALLALAGLVSHRAHPLEIWVVPVIFAFIPFVASFTVAGGYLPMFVSTYTELYTGPMPAAGSAGMERMLAPGISWARLDAGSYEVLANHTAVMMKRNRHGDIAPWAAVAPLVPACGAGGCTGPRTVVAWIVGCPSFECDGRVPKLPIMTSSEHLVRSDMRLFGRIYGSFGAGIASSVASFGPDLVLGSSFATFELTSLAEARLRFGLLALLTPIFSPMVTCLMIGWVWFDLLPPDRVGAWG</sequence>
<keyword evidence="2" id="KW-0812">Transmembrane</keyword>
<evidence type="ECO:0000256" key="2">
    <source>
        <dbReference type="SAM" id="Phobius"/>
    </source>
</evidence>
<dbReference type="RefSeq" id="XP_013753455.1">
    <property type="nucleotide sequence ID" value="XM_013898001.1"/>
</dbReference>
<dbReference type="Proteomes" id="UP000054408">
    <property type="component" value="Unassembled WGS sequence"/>
</dbReference>
<reference evidence="3 4" key="1">
    <citation type="submission" date="2010-05" db="EMBL/GenBank/DDBJ databases">
        <title>The Genome Sequence of Thecamonas trahens ATCC 50062.</title>
        <authorList>
            <consortium name="The Broad Institute Genome Sequencing Platform"/>
            <person name="Russ C."/>
            <person name="Cuomo C."/>
            <person name="Shea T."/>
            <person name="Young S.K."/>
            <person name="Zeng Q."/>
            <person name="Koehrsen M."/>
            <person name="Haas B."/>
            <person name="Borodovsky M."/>
            <person name="Guigo R."/>
            <person name="Alvarado L."/>
            <person name="Berlin A."/>
            <person name="Bochicchio J."/>
            <person name="Borenstein D."/>
            <person name="Chapman S."/>
            <person name="Chen Z."/>
            <person name="Freedman E."/>
            <person name="Gellesch M."/>
            <person name="Goldberg J."/>
            <person name="Griggs A."/>
            <person name="Gujja S."/>
            <person name="Heilman E."/>
            <person name="Heiman D."/>
            <person name="Hepburn T."/>
            <person name="Howarth C."/>
            <person name="Jen D."/>
            <person name="Larson L."/>
            <person name="Mehta T."/>
            <person name="Park D."/>
            <person name="Pearson M."/>
            <person name="Roberts A."/>
            <person name="Saif S."/>
            <person name="Shenoy N."/>
            <person name="Sisk P."/>
            <person name="Stolte C."/>
            <person name="Sykes S."/>
            <person name="Thomson T."/>
            <person name="Walk T."/>
            <person name="White J."/>
            <person name="Yandava C."/>
            <person name="Burger G."/>
            <person name="Gray M.W."/>
            <person name="Holland P.W.H."/>
            <person name="King N."/>
            <person name="Lang F.B.F."/>
            <person name="Roger A.J."/>
            <person name="Ruiz-Trillo I."/>
            <person name="Lander E."/>
            <person name="Nusbaum C."/>
        </authorList>
    </citation>
    <scope>NUCLEOTIDE SEQUENCE [LARGE SCALE GENOMIC DNA]</scope>
    <source>
        <strain evidence="3 4">ATCC 50062</strain>
    </source>
</reference>
<feature type="transmembrane region" description="Helical" evidence="2">
    <location>
        <begin position="450"/>
        <end position="472"/>
    </location>
</feature>
<dbReference type="GeneID" id="25570246"/>
<evidence type="ECO:0008006" key="5">
    <source>
        <dbReference type="Google" id="ProtNLM"/>
    </source>
</evidence>
<dbReference type="PANTHER" id="PTHR12486">
    <property type="entry name" value="APRATAXIN-RELATED"/>
    <property type="match status" value="1"/>
</dbReference>
<feature type="transmembrane region" description="Helical" evidence="2">
    <location>
        <begin position="260"/>
        <end position="285"/>
    </location>
</feature>
<name>A0A0L0DRQ4_THETB</name>
<evidence type="ECO:0000256" key="1">
    <source>
        <dbReference type="SAM" id="MobiDB-lite"/>
    </source>
</evidence>
<protein>
    <recommendedName>
        <fullName evidence="5">HIT domain-containing protein</fullName>
    </recommendedName>
</protein>
<gene>
    <name evidence="3" type="ORF">AMSG_12332</name>
</gene>
<keyword evidence="4" id="KW-1185">Reference proteome</keyword>